<dbReference type="InterPro" id="IPR013094">
    <property type="entry name" value="AB_hydrolase_3"/>
</dbReference>
<dbReference type="GO" id="GO:0016787">
    <property type="term" value="F:hydrolase activity"/>
    <property type="evidence" value="ECO:0007669"/>
    <property type="project" value="InterPro"/>
</dbReference>
<feature type="domain" description="Alpha/beta hydrolase fold-3" evidence="2">
    <location>
        <begin position="70"/>
        <end position="194"/>
    </location>
</feature>
<evidence type="ECO:0000256" key="1">
    <source>
        <dbReference type="ARBA" id="ARBA00010515"/>
    </source>
</evidence>
<dbReference type="SUPFAM" id="SSF53474">
    <property type="entry name" value="alpha/beta-Hydrolases"/>
    <property type="match status" value="1"/>
</dbReference>
<name>A0A9Q0FY01_9ROSI</name>
<evidence type="ECO:0000313" key="4">
    <source>
        <dbReference type="Proteomes" id="UP001141552"/>
    </source>
</evidence>
<organism evidence="3 4">
    <name type="scientific">Turnera subulata</name>
    <dbReference type="NCBI Taxonomy" id="218843"/>
    <lineage>
        <taxon>Eukaryota</taxon>
        <taxon>Viridiplantae</taxon>
        <taxon>Streptophyta</taxon>
        <taxon>Embryophyta</taxon>
        <taxon>Tracheophyta</taxon>
        <taxon>Spermatophyta</taxon>
        <taxon>Magnoliopsida</taxon>
        <taxon>eudicotyledons</taxon>
        <taxon>Gunneridae</taxon>
        <taxon>Pentapetalae</taxon>
        <taxon>rosids</taxon>
        <taxon>fabids</taxon>
        <taxon>Malpighiales</taxon>
        <taxon>Passifloraceae</taxon>
        <taxon>Turnera</taxon>
    </lineage>
</organism>
<protein>
    <recommendedName>
        <fullName evidence="2">Alpha/beta hydrolase fold-3 domain-containing protein</fullName>
    </recommendedName>
</protein>
<dbReference type="Proteomes" id="UP001141552">
    <property type="component" value="Unassembled WGS sequence"/>
</dbReference>
<sequence length="216" mass="23969">MSEIAQELLPLLRVYNHGGLERLMGTHVVPPGDPKGMVQARDDVYAPEANLSSRLYLPENINPHQKLPLLVYIHGGGFCVETPFSSTYHNYLNTLVAQANVMAVSVDYRTAPEHPLPTAYDDSWTAIKWVASHVDGNGPDEWLNSHADFGKVFIAGDSSGANISHQMGLRQAQEKLSGFNVEGMVLVHPFFWGTQRIGCEAKQKKERIELIEVYGI</sequence>
<evidence type="ECO:0000259" key="2">
    <source>
        <dbReference type="Pfam" id="PF07859"/>
    </source>
</evidence>
<comment type="caution">
    <text evidence="3">The sequence shown here is derived from an EMBL/GenBank/DDBJ whole genome shotgun (WGS) entry which is preliminary data.</text>
</comment>
<dbReference type="InterPro" id="IPR029058">
    <property type="entry name" value="AB_hydrolase_fold"/>
</dbReference>
<dbReference type="InterPro" id="IPR050466">
    <property type="entry name" value="Carboxylest/Gibb_receptor"/>
</dbReference>
<dbReference type="Gene3D" id="3.40.50.1820">
    <property type="entry name" value="alpha/beta hydrolase"/>
    <property type="match status" value="1"/>
</dbReference>
<accession>A0A9Q0FY01</accession>
<proteinExistence type="inferred from homology"/>
<dbReference type="EMBL" id="JAKUCV010003253">
    <property type="protein sequence ID" value="KAJ4839633.1"/>
    <property type="molecule type" value="Genomic_DNA"/>
</dbReference>
<dbReference type="PANTHER" id="PTHR23024">
    <property type="entry name" value="ARYLACETAMIDE DEACETYLASE"/>
    <property type="match status" value="1"/>
</dbReference>
<dbReference type="OrthoDB" id="408631at2759"/>
<dbReference type="Pfam" id="PF07859">
    <property type="entry name" value="Abhydrolase_3"/>
    <property type="match status" value="1"/>
</dbReference>
<reference evidence="3" key="1">
    <citation type="submission" date="2022-02" db="EMBL/GenBank/DDBJ databases">
        <authorList>
            <person name="Henning P.M."/>
            <person name="McCubbin A.G."/>
            <person name="Shore J.S."/>
        </authorList>
    </citation>
    <scope>NUCLEOTIDE SEQUENCE</scope>
    <source>
        <strain evidence="3">F60SS</strain>
        <tissue evidence="3">Leaves</tissue>
    </source>
</reference>
<dbReference type="PANTHER" id="PTHR23024:SF467">
    <property type="entry name" value="CARBOXYLESTERASE 12-RELATED"/>
    <property type="match status" value="1"/>
</dbReference>
<comment type="similarity">
    <text evidence="1">Belongs to the 'GDXG' lipolytic enzyme family.</text>
</comment>
<evidence type="ECO:0000313" key="3">
    <source>
        <dbReference type="EMBL" id="KAJ4839633.1"/>
    </source>
</evidence>
<keyword evidence="4" id="KW-1185">Reference proteome</keyword>
<dbReference type="AlphaFoldDB" id="A0A9Q0FY01"/>
<reference evidence="3" key="2">
    <citation type="journal article" date="2023" name="Plants (Basel)">
        <title>Annotation of the Turnera subulata (Passifloraceae) Draft Genome Reveals the S-Locus Evolved after the Divergence of Turneroideae from Passifloroideae in a Stepwise Manner.</title>
        <authorList>
            <person name="Henning P.M."/>
            <person name="Roalson E.H."/>
            <person name="Mir W."/>
            <person name="McCubbin A.G."/>
            <person name="Shore J.S."/>
        </authorList>
    </citation>
    <scope>NUCLEOTIDE SEQUENCE</scope>
    <source>
        <strain evidence="3">F60SS</strain>
    </source>
</reference>
<gene>
    <name evidence="3" type="ORF">Tsubulata_034665</name>
</gene>